<accession>A0A7J6WFW1</accession>
<keyword evidence="3" id="KW-0808">Transferase</keyword>
<dbReference type="FunFam" id="2.10.25.10:FF:000038">
    <property type="entry name" value="Fibrillin 2"/>
    <property type="match status" value="1"/>
</dbReference>
<dbReference type="PROSITE" id="PS00010">
    <property type="entry name" value="ASX_HYDROXYL"/>
    <property type="match status" value="1"/>
</dbReference>
<evidence type="ECO:0000256" key="11">
    <source>
        <dbReference type="SAM" id="Phobius"/>
    </source>
</evidence>
<dbReference type="InterPro" id="IPR045274">
    <property type="entry name" value="WAK-like"/>
</dbReference>
<dbReference type="CDD" id="cd00054">
    <property type="entry name" value="EGF_CA"/>
    <property type="match status" value="1"/>
</dbReference>
<protein>
    <submittedName>
        <fullName evidence="13">Wall-associated receptor kinase 2-like</fullName>
    </submittedName>
</protein>
<keyword evidence="7 10" id="KW-0067">ATP-binding</keyword>
<evidence type="ECO:0000256" key="5">
    <source>
        <dbReference type="ARBA" id="ARBA00022737"/>
    </source>
</evidence>
<dbReference type="AlphaFoldDB" id="A0A7J6WFW1"/>
<reference evidence="13 14" key="1">
    <citation type="submission" date="2020-06" db="EMBL/GenBank/DDBJ databases">
        <title>Transcriptomic and genomic resources for Thalictrum thalictroides and T. hernandezii: Facilitating candidate gene discovery in an emerging model plant lineage.</title>
        <authorList>
            <person name="Arias T."/>
            <person name="Riano-Pachon D.M."/>
            <person name="Di Stilio V.S."/>
        </authorList>
    </citation>
    <scope>NUCLEOTIDE SEQUENCE [LARGE SCALE GENOMIC DNA]</scope>
    <source>
        <strain evidence="14">cv. WT478/WT964</strain>
        <tissue evidence="13">Leaves</tissue>
    </source>
</reference>
<dbReference type="PROSITE" id="PS01187">
    <property type="entry name" value="EGF_CA"/>
    <property type="match status" value="1"/>
</dbReference>
<dbReference type="SUPFAM" id="SSF57196">
    <property type="entry name" value="EGF/Laminin"/>
    <property type="match status" value="1"/>
</dbReference>
<keyword evidence="11" id="KW-0812">Transmembrane</keyword>
<dbReference type="SUPFAM" id="SSF56112">
    <property type="entry name" value="Protein kinase-like (PK-like)"/>
    <property type="match status" value="1"/>
</dbReference>
<dbReference type="SMART" id="SM00181">
    <property type="entry name" value="EGF"/>
    <property type="match status" value="2"/>
</dbReference>
<keyword evidence="11" id="KW-0472">Membrane</keyword>
<dbReference type="GO" id="GO:0005886">
    <property type="term" value="C:plasma membrane"/>
    <property type="evidence" value="ECO:0007669"/>
    <property type="project" value="TreeGrafter"/>
</dbReference>
<keyword evidence="6 10" id="KW-0547">Nucleotide-binding</keyword>
<keyword evidence="14" id="KW-1185">Reference proteome</keyword>
<evidence type="ECO:0000313" key="13">
    <source>
        <dbReference type="EMBL" id="KAF5195305.1"/>
    </source>
</evidence>
<dbReference type="OrthoDB" id="4062651at2759"/>
<dbReference type="Gene3D" id="3.30.200.20">
    <property type="entry name" value="Phosphorylase Kinase, domain 1"/>
    <property type="match status" value="1"/>
</dbReference>
<dbReference type="InterPro" id="IPR000742">
    <property type="entry name" value="EGF"/>
</dbReference>
<proteinExistence type="predicted"/>
<evidence type="ECO:0000256" key="9">
    <source>
        <dbReference type="PROSITE-ProRule" id="PRU00076"/>
    </source>
</evidence>
<comment type="caution">
    <text evidence="9">Lacks conserved residue(s) required for the propagation of feature annotation.</text>
</comment>
<feature type="disulfide bond" evidence="9">
    <location>
        <begin position="123"/>
        <end position="140"/>
    </location>
</feature>
<dbReference type="SMART" id="SM00179">
    <property type="entry name" value="EGF_CA"/>
    <property type="match status" value="1"/>
</dbReference>
<evidence type="ECO:0000256" key="1">
    <source>
        <dbReference type="ARBA" id="ARBA00022527"/>
    </source>
</evidence>
<dbReference type="GO" id="GO:0007166">
    <property type="term" value="P:cell surface receptor signaling pathway"/>
    <property type="evidence" value="ECO:0007669"/>
    <property type="project" value="InterPro"/>
</dbReference>
<evidence type="ECO:0000256" key="2">
    <source>
        <dbReference type="ARBA" id="ARBA00022536"/>
    </source>
</evidence>
<keyword evidence="13" id="KW-0418">Kinase</keyword>
<dbReference type="EMBL" id="JABWDY010017505">
    <property type="protein sequence ID" value="KAF5195305.1"/>
    <property type="molecule type" value="Genomic_DNA"/>
</dbReference>
<dbReference type="GO" id="GO:0005509">
    <property type="term" value="F:calcium ion binding"/>
    <property type="evidence" value="ECO:0007669"/>
    <property type="project" value="InterPro"/>
</dbReference>
<gene>
    <name evidence="13" type="ORF">FRX31_015110</name>
</gene>
<feature type="domain" description="EGF-like" evidence="12">
    <location>
        <begin position="160"/>
        <end position="199"/>
    </location>
</feature>
<dbReference type="PROSITE" id="PS00107">
    <property type="entry name" value="PROTEIN_KINASE_ATP"/>
    <property type="match status" value="1"/>
</dbReference>
<keyword evidence="4" id="KW-0732">Signal</keyword>
<dbReference type="PANTHER" id="PTHR27005">
    <property type="entry name" value="WALL-ASSOCIATED RECEPTOR KINASE-LIKE 21"/>
    <property type="match status" value="1"/>
</dbReference>
<evidence type="ECO:0000256" key="7">
    <source>
        <dbReference type="ARBA" id="ARBA00022840"/>
    </source>
</evidence>
<organism evidence="13 14">
    <name type="scientific">Thalictrum thalictroides</name>
    <name type="common">Rue-anemone</name>
    <name type="synonym">Anemone thalictroides</name>
    <dbReference type="NCBI Taxonomy" id="46969"/>
    <lineage>
        <taxon>Eukaryota</taxon>
        <taxon>Viridiplantae</taxon>
        <taxon>Streptophyta</taxon>
        <taxon>Embryophyta</taxon>
        <taxon>Tracheophyta</taxon>
        <taxon>Spermatophyta</taxon>
        <taxon>Magnoliopsida</taxon>
        <taxon>Ranunculales</taxon>
        <taxon>Ranunculaceae</taxon>
        <taxon>Thalictroideae</taxon>
        <taxon>Thalictrum</taxon>
    </lineage>
</organism>
<sequence length="409" mass="44372">MVKKKMNRDEVAVITDNIFTSGCVSLCASQNSVPANGSCSGVGCCESAIPRGKKYLGMGTSNMYGFQNVSRVYNCSYAFIVEKGNFIFAEHYLRDFIRTVDIVMRLDWSIGNLSCSSLNSNVCGENSVCVDSKRGVGYICNCADGYAGNPYLNGSKGCQDIDECQDLDYGPCIGSARCLNKAPGYRCLCPFGSTGDGTRHGSGCRKIYLVIEAVLGTGLGFGVVLLCGLLFYSALKKRTLIKLKEQYFRQNGGLLLKQQVSSREAGTGSARIFSSEEIKIATENYSHSRIIGTGGYGTVYKGVLDDGTVVAIKRSKTKKLNEFLDENVLKEGSIGELRAVMELARKCLLLRGDKRPTMKEVAQELALIAGFGRQTRVSDDEDIQPLTPFEAEDNFGADLSVVTCSSKTL</sequence>
<dbReference type="InterPro" id="IPR017441">
    <property type="entry name" value="Protein_kinase_ATP_BS"/>
</dbReference>
<name>A0A7J6WFW1_THATH</name>
<feature type="binding site" evidence="10">
    <location>
        <position position="313"/>
    </location>
    <ligand>
        <name>ATP</name>
        <dbReference type="ChEBI" id="CHEBI:30616"/>
    </ligand>
</feature>
<feature type="domain" description="EGF-like" evidence="12">
    <location>
        <begin position="111"/>
        <end position="159"/>
    </location>
</feature>
<dbReference type="PANTHER" id="PTHR27005:SF283">
    <property type="entry name" value="OS02G0633066 PROTEIN"/>
    <property type="match status" value="1"/>
</dbReference>
<feature type="transmembrane region" description="Helical" evidence="11">
    <location>
        <begin position="207"/>
        <end position="232"/>
    </location>
</feature>
<evidence type="ECO:0000256" key="4">
    <source>
        <dbReference type="ARBA" id="ARBA00022729"/>
    </source>
</evidence>
<evidence type="ECO:0000313" key="14">
    <source>
        <dbReference type="Proteomes" id="UP000554482"/>
    </source>
</evidence>
<keyword evidence="5" id="KW-0677">Repeat</keyword>
<keyword evidence="11" id="KW-1133">Transmembrane helix</keyword>
<dbReference type="InterPro" id="IPR011009">
    <property type="entry name" value="Kinase-like_dom_sf"/>
</dbReference>
<keyword evidence="13" id="KW-0675">Receptor</keyword>
<evidence type="ECO:0000256" key="8">
    <source>
        <dbReference type="ARBA" id="ARBA00023157"/>
    </source>
</evidence>
<comment type="caution">
    <text evidence="13">The sequence shown here is derived from an EMBL/GenBank/DDBJ whole genome shotgun (WGS) entry which is preliminary data.</text>
</comment>
<keyword evidence="8 9" id="KW-1015">Disulfide bond</keyword>
<keyword evidence="1" id="KW-0723">Serine/threonine-protein kinase</keyword>
<evidence type="ECO:0000259" key="12">
    <source>
        <dbReference type="PROSITE" id="PS50026"/>
    </source>
</evidence>
<evidence type="ECO:0000256" key="6">
    <source>
        <dbReference type="ARBA" id="ARBA00022741"/>
    </source>
</evidence>
<keyword evidence="2 9" id="KW-0245">EGF-like domain</keyword>
<dbReference type="InterPro" id="IPR018097">
    <property type="entry name" value="EGF_Ca-bd_CS"/>
</dbReference>
<dbReference type="GO" id="GO:0005524">
    <property type="term" value="F:ATP binding"/>
    <property type="evidence" value="ECO:0007669"/>
    <property type="project" value="UniProtKB-UniRule"/>
</dbReference>
<dbReference type="Gene3D" id="2.10.25.10">
    <property type="entry name" value="Laminin"/>
    <property type="match status" value="2"/>
</dbReference>
<evidence type="ECO:0000256" key="3">
    <source>
        <dbReference type="ARBA" id="ARBA00022679"/>
    </source>
</evidence>
<dbReference type="InterPro" id="IPR000152">
    <property type="entry name" value="EGF-type_Asp/Asn_hydroxyl_site"/>
</dbReference>
<dbReference type="InterPro" id="IPR001881">
    <property type="entry name" value="EGF-like_Ca-bd_dom"/>
</dbReference>
<dbReference type="Proteomes" id="UP000554482">
    <property type="component" value="Unassembled WGS sequence"/>
</dbReference>
<dbReference type="PROSITE" id="PS50026">
    <property type="entry name" value="EGF_3"/>
    <property type="match status" value="2"/>
</dbReference>
<dbReference type="GO" id="GO:0004674">
    <property type="term" value="F:protein serine/threonine kinase activity"/>
    <property type="evidence" value="ECO:0007669"/>
    <property type="project" value="UniProtKB-KW"/>
</dbReference>
<evidence type="ECO:0000256" key="10">
    <source>
        <dbReference type="PROSITE-ProRule" id="PRU10141"/>
    </source>
</evidence>